<dbReference type="GO" id="GO:0005730">
    <property type="term" value="C:nucleolus"/>
    <property type="evidence" value="ECO:0007669"/>
    <property type="project" value="UniProtKB-SubCell"/>
</dbReference>
<dbReference type="GO" id="GO:0005654">
    <property type="term" value="C:nucleoplasm"/>
    <property type="evidence" value="ECO:0007669"/>
    <property type="project" value="UniProtKB-SubCell"/>
</dbReference>
<dbReference type="InterPro" id="IPR011687">
    <property type="entry name" value="Nop53/GLTSCR2"/>
</dbReference>
<accession>A0A0H2RXR0</accession>
<dbReference type="AlphaFoldDB" id="A0A0H2RXR0"/>
<keyword evidence="8" id="KW-1185">Reference proteome</keyword>
<feature type="region of interest" description="Disordered" evidence="6">
    <location>
        <begin position="286"/>
        <end position="323"/>
    </location>
</feature>
<dbReference type="Pfam" id="PF07767">
    <property type="entry name" value="Nop53"/>
    <property type="match status" value="1"/>
</dbReference>
<dbReference type="GO" id="GO:0000027">
    <property type="term" value="P:ribosomal large subunit assembly"/>
    <property type="evidence" value="ECO:0007669"/>
    <property type="project" value="UniProtKB-UniRule"/>
</dbReference>
<dbReference type="PANTHER" id="PTHR14211:SF7">
    <property type="entry name" value="RIBOSOME BIOGENESIS PROTEIN NOP53"/>
    <property type="match status" value="1"/>
</dbReference>
<sequence>MAVQIKPAGKKASSNPRNAPAQYSQPSRKGKKAWRKNVDIVEIEDGMEQLRDEERVTGSTLHSKTNDDLFQIDAKGDDNIRRSLPKFDPASLSYSKIIAQRSAVAAVYSRPTASTVKKRHLTLDEKNRLLSIGKRKQHGPLNSFLDPKALGNGSASLAPSHAVKKSGTYDVWTEESAEMQVDEDLRDVLTPHMSTRSVKKPVVPLTRTDIDVLAISQPHPGTSYKPTTEARSELMLLAHEKVAEEERQRELALASKESILTSQNAAASEPQEGEVYLGMKVDEGEADSDAAEGEDMDTAPANKPSVKKTKQQRRKAERQKEEKRMLLERAAKKRETVESTRTRSKAYRRMQKAKEAARLRRKAELAEKLKTRGLSGQKIGKHIVPEEKIDVQLSDEVSDSLRGMKVEGNLFRDRFMSLQRRAIIEPRVPVVGRKPKLRVREIEKHAFKRFK</sequence>
<organism evidence="7 8">
    <name type="scientific">Schizopora paradoxa</name>
    <dbReference type="NCBI Taxonomy" id="27342"/>
    <lineage>
        <taxon>Eukaryota</taxon>
        <taxon>Fungi</taxon>
        <taxon>Dikarya</taxon>
        <taxon>Basidiomycota</taxon>
        <taxon>Agaricomycotina</taxon>
        <taxon>Agaricomycetes</taxon>
        <taxon>Hymenochaetales</taxon>
        <taxon>Schizoporaceae</taxon>
        <taxon>Schizopora</taxon>
    </lineage>
</organism>
<evidence type="ECO:0000256" key="1">
    <source>
        <dbReference type="ARBA" id="ARBA00008838"/>
    </source>
</evidence>
<feature type="region of interest" description="Disordered" evidence="6">
    <location>
        <begin position="1"/>
        <end position="35"/>
    </location>
</feature>
<dbReference type="FunCoup" id="A0A0H2RXR0">
    <property type="interactions" value="393"/>
</dbReference>
<dbReference type="InParanoid" id="A0A0H2RXR0"/>
<evidence type="ECO:0000256" key="3">
    <source>
        <dbReference type="ARBA" id="ARBA00022517"/>
    </source>
</evidence>
<feature type="compositionally biased region" description="Basic residues" evidence="6">
    <location>
        <begin position="305"/>
        <end position="317"/>
    </location>
</feature>
<evidence type="ECO:0000256" key="2">
    <source>
        <dbReference type="ARBA" id="ARBA00018339"/>
    </source>
</evidence>
<comment type="function">
    <text evidence="5">May play a role in ribosome biogenesis.</text>
</comment>
<proteinExistence type="inferred from homology"/>
<evidence type="ECO:0000313" key="8">
    <source>
        <dbReference type="Proteomes" id="UP000053477"/>
    </source>
</evidence>
<dbReference type="OrthoDB" id="5072at2759"/>
<dbReference type="PIRSF" id="PIRSF017302">
    <property type="entry name" value="Gltscr2"/>
    <property type="match status" value="1"/>
</dbReference>
<reference evidence="7 8" key="1">
    <citation type="submission" date="2015-04" db="EMBL/GenBank/DDBJ databases">
        <title>Complete genome sequence of Schizopora paradoxa KUC8140, a cosmopolitan wood degrader in East Asia.</title>
        <authorList>
            <consortium name="DOE Joint Genome Institute"/>
            <person name="Min B."/>
            <person name="Park H."/>
            <person name="Jang Y."/>
            <person name="Kim J.-J."/>
            <person name="Kim K.H."/>
            <person name="Pangilinan J."/>
            <person name="Lipzen A."/>
            <person name="Riley R."/>
            <person name="Grigoriev I.V."/>
            <person name="Spatafora J.W."/>
            <person name="Choi I.-G."/>
        </authorList>
    </citation>
    <scope>NUCLEOTIDE SEQUENCE [LARGE SCALE GENOMIC DNA]</scope>
    <source>
        <strain evidence="7 8">KUC8140</strain>
    </source>
</reference>
<evidence type="ECO:0000256" key="5">
    <source>
        <dbReference type="PIRNR" id="PIRNR017302"/>
    </source>
</evidence>
<gene>
    <name evidence="7" type="ORF">SCHPADRAFT_919898</name>
</gene>
<keyword evidence="3 5" id="KW-0690">Ribosome biogenesis</keyword>
<dbReference type="GO" id="GO:0006364">
    <property type="term" value="P:rRNA processing"/>
    <property type="evidence" value="ECO:0007669"/>
    <property type="project" value="TreeGrafter"/>
</dbReference>
<evidence type="ECO:0000256" key="6">
    <source>
        <dbReference type="SAM" id="MobiDB-lite"/>
    </source>
</evidence>
<keyword evidence="4 5" id="KW-0539">Nucleus</keyword>
<feature type="compositionally biased region" description="Acidic residues" evidence="6">
    <location>
        <begin position="286"/>
        <end position="297"/>
    </location>
</feature>
<protein>
    <recommendedName>
        <fullName evidence="2 5">Ribosome biogenesis protein NOP53</fullName>
    </recommendedName>
</protein>
<comment type="subcellular location">
    <subcellularLocation>
        <location evidence="5">Nucleus</location>
        <location evidence="5">Nucleolus</location>
    </subcellularLocation>
    <subcellularLocation>
        <location evidence="5">Nucleus</location>
        <location evidence="5">Nucleoplasm</location>
    </subcellularLocation>
</comment>
<evidence type="ECO:0000256" key="4">
    <source>
        <dbReference type="ARBA" id="ARBA00023242"/>
    </source>
</evidence>
<dbReference type="STRING" id="27342.A0A0H2RXR0"/>
<dbReference type="EMBL" id="KQ085915">
    <property type="protein sequence ID" value="KLO16544.1"/>
    <property type="molecule type" value="Genomic_DNA"/>
</dbReference>
<name>A0A0H2RXR0_9AGAM</name>
<dbReference type="GO" id="GO:0008097">
    <property type="term" value="F:5S rRNA binding"/>
    <property type="evidence" value="ECO:0007669"/>
    <property type="project" value="TreeGrafter"/>
</dbReference>
<dbReference type="PANTHER" id="PTHR14211">
    <property type="entry name" value="GLIOMA SUPPRESSOR CANDIDATE REGION GENE 2"/>
    <property type="match status" value="1"/>
</dbReference>
<comment type="similarity">
    <text evidence="1 5">Belongs to the NOP53 family.</text>
</comment>
<dbReference type="Proteomes" id="UP000053477">
    <property type="component" value="Unassembled WGS sequence"/>
</dbReference>
<feature type="compositionally biased region" description="Polar residues" evidence="6">
    <location>
        <begin position="12"/>
        <end position="27"/>
    </location>
</feature>
<evidence type="ECO:0000313" key="7">
    <source>
        <dbReference type="EMBL" id="KLO16544.1"/>
    </source>
</evidence>